<comment type="caution">
    <text evidence="2">The sequence shown here is derived from an EMBL/GenBank/DDBJ whole genome shotgun (WGS) entry which is preliminary data.</text>
</comment>
<proteinExistence type="predicted"/>
<gene>
    <name evidence="2" type="ORF">GCM10017567_41180</name>
</gene>
<feature type="compositionally biased region" description="Polar residues" evidence="1">
    <location>
        <begin position="1"/>
        <end position="16"/>
    </location>
</feature>
<evidence type="ECO:0000256" key="1">
    <source>
        <dbReference type="SAM" id="MobiDB-lite"/>
    </source>
</evidence>
<name>A0ABQ3KI14_9PSEU</name>
<feature type="region of interest" description="Disordered" evidence="1">
    <location>
        <begin position="1"/>
        <end position="20"/>
    </location>
</feature>
<keyword evidence="3" id="KW-1185">Reference proteome</keyword>
<evidence type="ECO:0000313" key="3">
    <source>
        <dbReference type="Proteomes" id="UP000649955"/>
    </source>
</evidence>
<reference evidence="3" key="1">
    <citation type="journal article" date="2019" name="Int. J. Syst. Evol. Microbiol.">
        <title>The Global Catalogue of Microorganisms (GCM) 10K type strain sequencing project: providing services to taxonomists for standard genome sequencing and annotation.</title>
        <authorList>
            <consortium name="The Broad Institute Genomics Platform"/>
            <consortium name="The Broad Institute Genome Sequencing Center for Infectious Disease"/>
            <person name="Wu L."/>
            <person name="Ma J."/>
        </authorList>
    </citation>
    <scope>NUCLEOTIDE SEQUENCE [LARGE SCALE GENOMIC DNA]</scope>
    <source>
        <strain evidence="3">CGMCC 4.7680</strain>
    </source>
</reference>
<dbReference type="EMBL" id="BNAW01000017">
    <property type="protein sequence ID" value="GHG18573.1"/>
    <property type="molecule type" value="Genomic_DNA"/>
</dbReference>
<accession>A0ABQ3KI14</accession>
<dbReference type="Proteomes" id="UP000649955">
    <property type="component" value="Unassembled WGS sequence"/>
</dbReference>
<protein>
    <submittedName>
        <fullName evidence="2">Uncharacterized protein</fullName>
    </submittedName>
</protein>
<evidence type="ECO:0000313" key="2">
    <source>
        <dbReference type="EMBL" id="GHG18573.1"/>
    </source>
</evidence>
<sequence length="99" mass="9645">MIVPSVTCTPTGSPGATSCAPPAGVTVSFAGCALGAGELVGPPPDEPLAETVGSLLHAPSASAATSPSATAAPRRRVEILTVTPNPLCPFSASPLRDVP</sequence>
<organism evidence="2 3">
    <name type="scientific">Amycolatopsis bullii</name>
    <dbReference type="NCBI Taxonomy" id="941987"/>
    <lineage>
        <taxon>Bacteria</taxon>
        <taxon>Bacillati</taxon>
        <taxon>Actinomycetota</taxon>
        <taxon>Actinomycetes</taxon>
        <taxon>Pseudonocardiales</taxon>
        <taxon>Pseudonocardiaceae</taxon>
        <taxon>Amycolatopsis</taxon>
    </lineage>
</organism>